<gene>
    <name evidence="1" type="ORF">GMARGA_LOCUS41573</name>
</gene>
<keyword evidence="2" id="KW-1185">Reference proteome</keyword>
<dbReference type="Proteomes" id="UP000789901">
    <property type="component" value="Unassembled WGS sequence"/>
</dbReference>
<evidence type="ECO:0000313" key="1">
    <source>
        <dbReference type="EMBL" id="CAG8852752.1"/>
    </source>
</evidence>
<evidence type="ECO:0000313" key="2">
    <source>
        <dbReference type="Proteomes" id="UP000789901"/>
    </source>
</evidence>
<protein>
    <submittedName>
        <fullName evidence="1">5613_t:CDS:1</fullName>
    </submittedName>
</protein>
<comment type="caution">
    <text evidence="1">The sequence shown here is derived from an EMBL/GenBank/DDBJ whole genome shotgun (WGS) entry which is preliminary data.</text>
</comment>
<dbReference type="EMBL" id="CAJVQB010115773">
    <property type="protein sequence ID" value="CAG8852752.1"/>
    <property type="molecule type" value="Genomic_DNA"/>
</dbReference>
<name>A0ABN7XC24_GIGMA</name>
<accession>A0ABN7XC24</accession>
<feature type="non-terminal residue" evidence="1">
    <location>
        <position position="300"/>
    </location>
</feature>
<feature type="non-terminal residue" evidence="1">
    <location>
        <position position="1"/>
    </location>
</feature>
<organism evidence="1 2">
    <name type="scientific">Gigaspora margarita</name>
    <dbReference type="NCBI Taxonomy" id="4874"/>
    <lineage>
        <taxon>Eukaryota</taxon>
        <taxon>Fungi</taxon>
        <taxon>Fungi incertae sedis</taxon>
        <taxon>Mucoromycota</taxon>
        <taxon>Glomeromycotina</taxon>
        <taxon>Glomeromycetes</taxon>
        <taxon>Diversisporales</taxon>
        <taxon>Gigasporaceae</taxon>
        <taxon>Gigaspora</taxon>
    </lineage>
</organism>
<proteinExistence type="predicted"/>
<reference evidence="1 2" key="1">
    <citation type="submission" date="2021-06" db="EMBL/GenBank/DDBJ databases">
        <authorList>
            <person name="Kallberg Y."/>
            <person name="Tangrot J."/>
            <person name="Rosling A."/>
        </authorList>
    </citation>
    <scope>NUCLEOTIDE SEQUENCE [LARGE SCALE GENOMIC DNA]</scope>
    <source>
        <strain evidence="1 2">120-4 pot B 10/14</strain>
    </source>
</reference>
<sequence>FMVFIKDDSQILPDEEENVKLEQFMNSSMIIIKVESLKGPPKCNHLIENFHLKYGFKNMNDSTEILKEEAIKFNCKKTKKEKCMCIKTYTRIEGHSKGIEMSTDTSHKKQISIAESAKIPHLLFTEKFAISYKRANQIIKKINNSHEYNAILFKKAELKLHKPKLAYNLLTKVRKILIFDDEVEKLKLIIKNSEDKELNKYLQDLKGSKNLENLEKKVKEELNKIYEEFGEFYKKKVFFGRKLMNFKTNKQSTNDKLESNKASITNNVGNFGGFIALKSSDRKVQEHEVVKNMDFEVVGG</sequence>